<dbReference type="EMBL" id="AOGX02000013">
    <property type="protein sequence ID" value="EOQ90216.1"/>
    <property type="molecule type" value="Genomic_DNA"/>
</dbReference>
<dbReference type="AlphaFoldDB" id="A0A5E8HK72"/>
<protein>
    <submittedName>
        <fullName evidence="1">Uncharacterized protein</fullName>
    </submittedName>
</protein>
<comment type="caution">
    <text evidence="1">The sequence shown here is derived from an EMBL/GenBank/DDBJ whole genome shotgun (WGS) entry which is preliminary data.</text>
</comment>
<organism evidence="1 2">
    <name type="scientific">Leptospira yanagawae serovar Saopaulo str. Sao Paulo = ATCC 700523</name>
    <dbReference type="NCBI Taxonomy" id="1249483"/>
    <lineage>
        <taxon>Bacteria</taxon>
        <taxon>Pseudomonadati</taxon>
        <taxon>Spirochaetota</taxon>
        <taxon>Spirochaetia</taxon>
        <taxon>Leptospirales</taxon>
        <taxon>Leptospiraceae</taxon>
        <taxon>Leptospira</taxon>
    </lineage>
</organism>
<dbReference type="STRING" id="1249483.LEP1GSC202_0637"/>
<accession>A0A5E8HK72</accession>
<reference evidence="1 2" key="1">
    <citation type="submission" date="2013-04" db="EMBL/GenBank/DDBJ databases">
        <authorList>
            <person name="Harkins D.M."/>
            <person name="Durkin A.S."/>
            <person name="Brinkac L.M."/>
            <person name="Haft D.H."/>
            <person name="Selengut J.D."/>
            <person name="Sanka R."/>
            <person name="DePew J."/>
            <person name="Purushe J."/>
            <person name="Hartskeerl R.A."/>
            <person name="Ahmed A."/>
            <person name="van der Linden H."/>
            <person name="Goris M.G.A."/>
            <person name="Vinetz J.M."/>
            <person name="Sutton G.G."/>
            <person name="Nierman W.C."/>
            <person name="Fouts D.E."/>
        </authorList>
    </citation>
    <scope>NUCLEOTIDE SEQUENCE [LARGE SCALE GENOMIC DNA]</scope>
    <source>
        <strain evidence="1 2">Sao Paulo</strain>
    </source>
</reference>
<evidence type="ECO:0000313" key="2">
    <source>
        <dbReference type="Proteomes" id="UP000013996"/>
    </source>
</evidence>
<proteinExistence type="predicted"/>
<evidence type="ECO:0000313" key="1">
    <source>
        <dbReference type="EMBL" id="EOQ90216.1"/>
    </source>
</evidence>
<sequence>MERKSNSFRKELANPSLNRRTDDIRYLEFVCVRYSYGL</sequence>
<dbReference type="Proteomes" id="UP000013996">
    <property type="component" value="Unassembled WGS sequence"/>
</dbReference>
<gene>
    <name evidence="1" type="ORF">LEP1GSC202_0637</name>
</gene>
<name>A0A5E8HK72_9LEPT</name>